<dbReference type="Pfam" id="PF00512">
    <property type="entry name" value="HisKA"/>
    <property type="match status" value="1"/>
</dbReference>
<dbReference type="InterPro" id="IPR003594">
    <property type="entry name" value="HATPase_dom"/>
</dbReference>
<name>A0ABU3H1V1_9BACL</name>
<comment type="caution">
    <text evidence="11">The sequence shown here is derived from an EMBL/GenBank/DDBJ whole genome shotgun (WGS) entry which is preliminary data.</text>
</comment>
<gene>
    <name evidence="11" type="ORF">J2Z22_000304</name>
</gene>
<feature type="transmembrane region" description="Helical" evidence="9">
    <location>
        <begin position="37"/>
        <end position="59"/>
    </location>
</feature>
<dbReference type="Gene3D" id="3.30.565.10">
    <property type="entry name" value="Histidine kinase-like ATPase, C-terminal domain"/>
    <property type="match status" value="1"/>
</dbReference>
<keyword evidence="6 11" id="KW-0418">Kinase</keyword>
<feature type="domain" description="Histidine kinase" evidence="10">
    <location>
        <begin position="128"/>
        <end position="342"/>
    </location>
</feature>
<evidence type="ECO:0000256" key="3">
    <source>
        <dbReference type="ARBA" id="ARBA00022553"/>
    </source>
</evidence>
<evidence type="ECO:0000256" key="9">
    <source>
        <dbReference type="SAM" id="Phobius"/>
    </source>
</evidence>
<dbReference type="InterPro" id="IPR004358">
    <property type="entry name" value="Sig_transdc_His_kin-like_C"/>
</dbReference>
<keyword evidence="4" id="KW-0808">Transferase</keyword>
<dbReference type="SMART" id="SM00388">
    <property type="entry name" value="HisKA"/>
    <property type="match status" value="1"/>
</dbReference>
<dbReference type="Gene3D" id="1.10.287.130">
    <property type="match status" value="1"/>
</dbReference>
<dbReference type="PANTHER" id="PTHR43711:SF1">
    <property type="entry name" value="HISTIDINE KINASE 1"/>
    <property type="match status" value="1"/>
</dbReference>
<dbReference type="EMBL" id="JAUSUY010000001">
    <property type="protein sequence ID" value="MDT3424792.1"/>
    <property type="molecule type" value="Genomic_DNA"/>
</dbReference>
<keyword evidence="7" id="KW-0067">ATP-binding</keyword>
<dbReference type="InterPro" id="IPR036890">
    <property type="entry name" value="HATPase_C_sf"/>
</dbReference>
<dbReference type="Pfam" id="PF02518">
    <property type="entry name" value="HATPase_c"/>
    <property type="match status" value="1"/>
</dbReference>
<dbReference type="PANTHER" id="PTHR43711">
    <property type="entry name" value="TWO-COMPONENT HISTIDINE KINASE"/>
    <property type="match status" value="1"/>
</dbReference>
<evidence type="ECO:0000313" key="12">
    <source>
        <dbReference type="Proteomes" id="UP001248709"/>
    </source>
</evidence>
<dbReference type="InterPro" id="IPR003661">
    <property type="entry name" value="HisK_dim/P_dom"/>
</dbReference>
<reference evidence="11 12" key="1">
    <citation type="submission" date="2023-07" db="EMBL/GenBank/DDBJ databases">
        <title>Genomic Encyclopedia of Type Strains, Phase IV (KMG-IV): sequencing the most valuable type-strain genomes for metagenomic binning, comparative biology and taxonomic classification.</title>
        <authorList>
            <person name="Goeker M."/>
        </authorList>
    </citation>
    <scope>NUCLEOTIDE SEQUENCE [LARGE SCALE GENOMIC DNA]</scope>
    <source>
        <strain evidence="11 12">T98</strain>
    </source>
</reference>
<dbReference type="SUPFAM" id="SSF55874">
    <property type="entry name" value="ATPase domain of HSP90 chaperone/DNA topoisomerase II/histidine kinase"/>
    <property type="match status" value="1"/>
</dbReference>
<evidence type="ECO:0000313" key="11">
    <source>
        <dbReference type="EMBL" id="MDT3424792.1"/>
    </source>
</evidence>
<evidence type="ECO:0000256" key="2">
    <source>
        <dbReference type="ARBA" id="ARBA00012438"/>
    </source>
</evidence>
<dbReference type="PRINTS" id="PR00344">
    <property type="entry name" value="BCTRLSENSOR"/>
</dbReference>
<dbReference type="PROSITE" id="PS50109">
    <property type="entry name" value="HIS_KIN"/>
    <property type="match status" value="1"/>
</dbReference>
<evidence type="ECO:0000256" key="6">
    <source>
        <dbReference type="ARBA" id="ARBA00022777"/>
    </source>
</evidence>
<dbReference type="InterPro" id="IPR036097">
    <property type="entry name" value="HisK_dim/P_sf"/>
</dbReference>
<keyword evidence="8" id="KW-0902">Two-component regulatory system</keyword>
<dbReference type="InterPro" id="IPR050736">
    <property type="entry name" value="Sensor_HK_Regulatory"/>
</dbReference>
<dbReference type="CDD" id="cd00082">
    <property type="entry name" value="HisKA"/>
    <property type="match status" value="1"/>
</dbReference>
<evidence type="ECO:0000256" key="4">
    <source>
        <dbReference type="ARBA" id="ARBA00022679"/>
    </source>
</evidence>
<sequence>MKKDPFRTLLLKWAAVFVLVSGLFFTLLACFRAKPPVFIGGLAYIACSGAICAGFMLSVRRKMELVLAQLSEMIQALIYSRDKEIFSVTEDTLLSKLQSQVIQLTGILSVQKERYSRENREIKSLISDLSHQLKTPLANLAMYSSLLDDAGLPPDKRLEFSRRLKSQIDKLAWLMDSLIKLSRLESGIISIREEPGDLGNTVLAAIKQAFPAAEMKNVTIEWKGGQGIVLSHDAKWTAEAVYNVIDNAVKYSEPGGNIILTLTAYNLFARIDIADNGLGIPPEELNAIFRRFHRGSNVRDADGVGLGLYLTRKIITGQGGYIKTASEPGRGSMFSLFLPLGRVPGQSGPSSS</sequence>
<feature type="transmembrane region" description="Helical" evidence="9">
    <location>
        <begin position="9"/>
        <end position="31"/>
    </location>
</feature>
<keyword evidence="9" id="KW-1133">Transmembrane helix</keyword>
<dbReference type="InterPro" id="IPR005467">
    <property type="entry name" value="His_kinase_dom"/>
</dbReference>
<evidence type="ECO:0000256" key="8">
    <source>
        <dbReference type="ARBA" id="ARBA00023012"/>
    </source>
</evidence>
<dbReference type="Proteomes" id="UP001248709">
    <property type="component" value="Unassembled WGS sequence"/>
</dbReference>
<dbReference type="CDD" id="cd00075">
    <property type="entry name" value="HATPase"/>
    <property type="match status" value="1"/>
</dbReference>
<evidence type="ECO:0000256" key="5">
    <source>
        <dbReference type="ARBA" id="ARBA00022741"/>
    </source>
</evidence>
<keyword evidence="9" id="KW-0472">Membrane</keyword>
<accession>A0ABU3H1V1</accession>
<keyword evidence="5" id="KW-0547">Nucleotide-binding</keyword>
<dbReference type="PROSITE" id="PS51257">
    <property type="entry name" value="PROKAR_LIPOPROTEIN"/>
    <property type="match status" value="1"/>
</dbReference>
<keyword evidence="12" id="KW-1185">Reference proteome</keyword>
<keyword evidence="3" id="KW-0597">Phosphoprotein</keyword>
<keyword evidence="9" id="KW-0812">Transmembrane</keyword>
<proteinExistence type="predicted"/>
<protein>
    <recommendedName>
        <fullName evidence="2">histidine kinase</fullName>
        <ecNumber evidence="2">2.7.13.3</ecNumber>
    </recommendedName>
</protein>
<evidence type="ECO:0000256" key="7">
    <source>
        <dbReference type="ARBA" id="ARBA00022840"/>
    </source>
</evidence>
<evidence type="ECO:0000256" key="1">
    <source>
        <dbReference type="ARBA" id="ARBA00000085"/>
    </source>
</evidence>
<dbReference type="RefSeq" id="WP_312000656.1">
    <property type="nucleotide sequence ID" value="NZ_JAUSUY010000001.1"/>
</dbReference>
<dbReference type="SMART" id="SM00387">
    <property type="entry name" value="HATPase_c"/>
    <property type="match status" value="1"/>
</dbReference>
<dbReference type="SUPFAM" id="SSF47384">
    <property type="entry name" value="Homodimeric domain of signal transducing histidine kinase"/>
    <property type="match status" value="1"/>
</dbReference>
<organism evidence="11 12">
    <name type="scientific">Paenibacillus forsythiae</name>
    <dbReference type="NCBI Taxonomy" id="365616"/>
    <lineage>
        <taxon>Bacteria</taxon>
        <taxon>Bacillati</taxon>
        <taxon>Bacillota</taxon>
        <taxon>Bacilli</taxon>
        <taxon>Bacillales</taxon>
        <taxon>Paenibacillaceae</taxon>
        <taxon>Paenibacillus</taxon>
    </lineage>
</organism>
<dbReference type="EC" id="2.7.13.3" evidence="2"/>
<evidence type="ECO:0000259" key="10">
    <source>
        <dbReference type="PROSITE" id="PS50109"/>
    </source>
</evidence>
<comment type="catalytic activity">
    <reaction evidence="1">
        <text>ATP + protein L-histidine = ADP + protein N-phospho-L-histidine.</text>
        <dbReference type="EC" id="2.7.13.3"/>
    </reaction>
</comment>
<dbReference type="GO" id="GO:0016301">
    <property type="term" value="F:kinase activity"/>
    <property type="evidence" value="ECO:0007669"/>
    <property type="project" value="UniProtKB-KW"/>
</dbReference>